<feature type="region of interest" description="Disordered" evidence="1">
    <location>
        <begin position="35"/>
        <end position="71"/>
    </location>
</feature>
<feature type="compositionally biased region" description="Polar residues" evidence="1">
    <location>
        <begin position="35"/>
        <end position="53"/>
    </location>
</feature>
<evidence type="ECO:0000313" key="2">
    <source>
        <dbReference type="EMBL" id="KAF9616399.1"/>
    </source>
</evidence>
<evidence type="ECO:0000313" key="3">
    <source>
        <dbReference type="Proteomes" id="UP000631114"/>
    </source>
</evidence>
<sequence length="175" mass="19666">MASEMDVMSSQVQYSDTLLREGMHIHVDSFPATSYESGGSHIATSQPSSQSARPSKLPQKKRKSMGGGGNDVMEGMRFVMHNVANSLRVRSEIKRERTEIERERIAIEASKNNAPALTWDQICLAIDEIDMLDEEQKIAVMELFSQDGAENLKMFFLKISTNKRASWLLKKLGDN</sequence>
<organism evidence="2 3">
    <name type="scientific">Coptis chinensis</name>
    <dbReference type="NCBI Taxonomy" id="261450"/>
    <lineage>
        <taxon>Eukaryota</taxon>
        <taxon>Viridiplantae</taxon>
        <taxon>Streptophyta</taxon>
        <taxon>Embryophyta</taxon>
        <taxon>Tracheophyta</taxon>
        <taxon>Spermatophyta</taxon>
        <taxon>Magnoliopsida</taxon>
        <taxon>Ranunculales</taxon>
        <taxon>Ranunculaceae</taxon>
        <taxon>Coptidoideae</taxon>
        <taxon>Coptis</taxon>
    </lineage>
</organism>
<dbReference type="AlphaFoldDB" id="A0A835IG68"/>
<keyword evidence="3" id="KW-1185">Reference proteome</keyword>
<proteinExistence type="predicted"/>
<comment type="caution">
    <text evidence="2">The sequence shown here is derived from an EMBL/GenBank/DDBJ whole genome shotgun (WGS) entry which is preliminary data.</text>
</comment>
<name>A0A835IG68_9MAGN</name>
<accession>A0A835IG68</accession>
<dbReference type="Proteomes" id="UP000631114">
    <property type="component" value="Unassembled WGS sequence"/>
</dbReference>
<evidence type="ECO:0000256" key="1">
    <source>
        <dbReference type="SAM" id="MobiDB-lite"/>
    </source>
</evidence>
<reference evidence="2 3" key="1">
    <citation type="submission" date="2020-10" db="EMBL/GenBank/DDBJ databases">
        <title>The Coptis chinensis genome and diversification of protoberbering-type alkaloids.</title>
        <authorList>
            <person name="Wang B."/>
            <person name="Shu S."/>
            <person name="Song C."/>
            <person name="Liu Y."/>
        </authorList>
    </citation>
    <scope>NUCLEOTIDE SEQUENCE [LARGE SCALE GENOMIC DNA]</scope>
    <source>
        <strain evidence="2">HL-2020</strain>
        <tissue evidence="2">Leaf</tissue>
    </source>
</reference>
<protein>
    <submittedName>
        <fullName evidence="2">Uncharacterized protein</fullName>
    </submittedName>
</protein>
<gene>
    <name evidence="2" type="ORF">IFM89_029653</name>
</gene>
<dbReference type="EMBL" id="JADFTS010000003">
    <property type="protein sequence ID" value="KAF9616399.1"/>
    <property type="molecule type" value="Genomic_DNA"/>
</dbReference>